<dbReference type="InterPro" id="IPR017880">
    <property type="entry name" value="KilA_N"/>
</dbReference>
<sequence length="225" mass="23934">MIISKPGRPGRGGGTWGHPQVGYHFAQWCSPAFAVQVTEWIHDIKRQGYATATGVSLNTEPPPKAAKPRLPSPNAVFRDYMRTMKMIGFSASEAALAANRATVADTGKDILETAGVKALSAPAGSPHLSPSDIGAELASLTGGAVLSGQKVNSLLMRYGFQEKGATKATPWVPTEKGDPFKEWTVTGKKHRDGSSVNWLRWKADIVPALVAAMSATPSTDTTIQH</sequence>
<reference evidence="2 3" key="1">
    <citation type="submission" date="2017-04" db="EMBL/GenBank/DDBJ databases">
        <authorList>
            <person name="Afonso C.L."/>
            <person name="Miller P.J."/>
            <person name="Scott M.A."/>
            <person name="Spackman E."/>
            <person name="Goraichik I."/>
            <person name="Dimitrov K.M."/>
            <person name="Suarez D.L."/>
            <person name="Swayne D.E."/>
        </authorList>
    </citation>
    <scope>NUCLEOTIDE SEQUENCE [LARGE SCALE GENOMIC DNA]</scope>
    <source>
        <strain evidence="2 3">A2P</strain>
    </source>
</reference>
<evidence type="ECO:0000259" key="1">
    <source>
        <dbReference type="PROSITE" id="PS51301"/>
    </source>
</evidence>
<organism evidence="2 3">
    <name type="scientific">Azospirillum oryzae</name>
    <dbReference type="NCBI Taxonomy" id="286727"/>
    <lineage>
        <taxon>Bacteria</taxon>
        <taxon>Pseudomonadati</taxon>
        <taxon>Pseudomonadota</taxon>
        <taxon>Alphaproteobacteria</taxon>
        <taxon>Rhodospirillales</taxon>
        <taxon>Azospirillaceae</taxon>
        <taxon>Azospirillum</taxon>
    </lineage>
</organism>
<name>A0A1X7HQ63_9PROT</name>
<dbReference type="InterPro" id="IPR018004">
    <property type="entry name" value="KilA/APSES_HTH"/>
</dbReference>
<evidence type="ECO:0000313" key="2">
    <source>
        <dbReference type="EMBL" id="SMF90888.1"/>
    </source>
</evidence>
<dbReference type="STRING" id="286727.SAMN02982917_0028"/>
<dbReference type="PROSITE" id="PS51301">
    <property type="entry name" value="KILA_N"/>
    <property type="match status" value="1"/>
</dbReference>
<dbReference type="AlphaFoldDB" id="A0A1X7HQ63"/>
<gene>
    <name evidence="2" type="ORF">SAMN02982917_0028</name>
</gene>
<accession>A0A1X7HQ63</accession>
<dbReference type="EMBL" id="FXAK01000010">
    <property type="protein sequence ID" value="SMF90888.1"/>
    <property type="molecule type" value="Genomic_DNA"/>
</dbReference>
<proteinExistence type="predicted"/>
<protein>
    <submittedName>
        <fullName evidence="2">KilA-N domain-containing protein</fullName>
    </submittedName>
</protein>
<feature type="domain" description="KilA-N" evidence="1">
    <location>
        <begin position="1"/>
        <end position="44"/>
    </location>
</feature>
<dbReference type="Pfam" id="PF04383">
    <property type="entry name" value="KilA-N"/>
    <property type="match status" value="1"/>
</dbReference>
<dbReference type="Proteomes" id="UP000192936">
    <property type="component" value="Unassembled WGS sequence"/>
</dbReference>
<evidence type="ECO:0000313" key="3">
    <source>
        <dbReference type="Proteomes" id="UP000192936"/>
    </source>
</evidence>